<dbReference type="EMBL" id="JALPQF010000030">
    <property type="protein sequence ID" value="MCK8482280.1"/>
    <property type="molecule type" value="Genomic_DNA"/>
</dbReference>
<sequence>MKIDYSEKEDIYYCDLKLNSLEDFEKIREPKALIRVDFHTLFEKPTIEQKNALNYLVENEKEIFDKMVLGIIDSYNKEVLSKYKDYAELLPVIKEPLDLKKEVSIDDIIISNKHINGTSYVMFKGDCSWNDEHGFCAVMNKNQFIEFGSWDLHY</sequence>
<name>A0ABT0HD53_9FLAO</name>
<gene>
    <name evidence="2" type="ORF">MUY34_16770</name>
</gene>
<feature type="domain" description="DUF6985" evidence="1">
    <location>
        <begin position="43"/>
        <end position="153"/>
    </location>
</feature>
<protein>
    <recommendedName>
        <fullName evidence="1">DUF6985 domain-containing protein</fullName>
    </recommendedName>
</protein>
<evidence type="ECO:0000313" key="2">
    <source>
        <dbReference type="EMBL" id="MCK8482280.1"/>
    </source>
</evidence>
<proteinExistence type="predicted"/>
<comment type="caution">
    <text evidence="2">The sequence shown here is derived from an EMBL/GenBank/DDBJ whole genome shotgun (WGS) entry which is preliminary data.</text>
</comment>
<evidence type="ECO:0000259" key="1">
    <source>
        <dbReference type="Pfam" id="PF22481"/>
    </source>
</evidence>
<accession>A0ABT0HD53</accession>
<evidence type="ECO:0000313" key="3">
    <source>
        <dbReference type="Proteomes" id="UP001203687"/>
    </source>
</evidence>
<dbReference type="InterPro" id="IPR054254">
    <property type="entry name" value="DUF6985"/>
</dbReference>
<reference evidence="2" key="1">
    <citation type="submission" date="2022-04" db="EMBL/GenBank/DDBJ databases">
        <authorList>
            <person name="Ren T."/>
        </authorList>
    </citation>
    <scope>NUCLEOTIDE SEQUENCE</scope>
    <source>
        <strain evidence="2">F63249</strain>
    </source>
</reference>
<keyword evidence="3" id="KW-1185">Reference proteome</keyword>
<organism evidence="2 3">
    <name type="scientific">Psychroserpens algicola</name>
    <dbReference type="NCBI Taxonomy" id="1719034"/>
    <lineage>
        <taxon>Bacteria</taxon>
        <taxon>Pseudomonadati</taxon>
        <taxon>Bacteroidota</taxon>
        <taxon>Flavobacteriia</taxon>
        <taxon>Flavobacteriales</taxon>
        <taxon>Flavobacteriaceae</taxon>
        <taxon>Psychroserpens</taxon>
    </lineage>
</organism>
<dbReference type="Proteomes" id="UP001203687">
    <property type="component" value="Unassembled WGS sequence"/>
</dbReference>
<dbReference type="Pfam" id="PF22481">
    <property type="entry name" value="DUF6985"/>
    <property type="match status" value="1"/>
</dbReference>
<dbReference type="RefSeq" id="WP_248414000.1">
    <property type="nucleotide sequence ID" value="NZ_JALPQF010000030.1"/>
</dbReference>